<name>A0ABW1AY94_9RHOO</name>
<evidence type="ECO:0000313" key="9">
    <source>
        <dbReference type="EMBL" id="MFC5772303.1"/>
    </source>
</evidence>
<dbReference type="InterPro" id="IPR020980">
    <property type="entry name" value="Membrane_HflK_N"/>
</dbReference>
<gene>
    <name evidence="9" type="primary">hflK</name>
    <name evidence="9" type="ORF">ACFPTN_23225</name>
</gene>
<evidence type="ECO:0000256" key="2">
    <source>
        <dbReference type="ARBA" id="ARBA00006971"/>
    </source>
</evidence>
<keyword evidence="4 6" id="KW-1133">Transmembrane helix</keyword>
<dbReference type="CDD" id="cd03404">
    <property type="entry name" value="SPFH_HflK"/>
    <property type="match status" value="1"/>
</dbReference>
<dbReference type="PANTHER" id="PTHR43327">
    <property type="entry name" value="STOMATIN-LIKE PROTEIN 2, MITOCHONDRIAL"/>
    <property type="match status" value="1"/>
</dbReference>
<evidence type="ECO:0000259" key="8">
    <source>
        <dbReference type="SMART" id="SM00244"/>
    </source>
</evidence>
<dbReference type="InterPro" id="IPR010201">
    <property type="entry name" value="HflK"/>
</dbReference>
<dbReference type="Pfam" id="PF01145">
    <property type="entry name" value="Band_7"/>
    <property type="match status" value="1"/>
</dbReference>
<feature type="compositionally biased region" description="Gly residues" evidence="7">
    <location>
        <begin position="9"/>
        <end position="18"/>
    </location>
</feature>
<proteinExistence type="inferred from homology"/>
<evidence type="ECO:0000313" key="10">
    <source>
        <dbReference type="Proteomes" id="UP001595974"/>
    </source>
</evidence>
<dbReference type="Gene3D" id="3.30.479.30">
    <property type="entry name" value="Band 7 domain"/>
    <property type="match status" value="1"/>
</dbReference>
<keyword evidence="10" id="KW-1185">Reference proteome</keyword>
<comment type="function">
    <text evidence="6">HflC and HflK could encode or regulate a protease.</text>
</comment>
<keyword evidence="5 6" id="KW-0472">Membrane</keyword>
<dbReference type="PANTHER" id="PTHR43327:SF2">
    <property type="entry name" value="MODULATOR OF FTSH PROTEASE HFLK"/>
    <property type="match status" value="1"/>
</dbReference>
<accession>A0ABW1AY94</accession>
<protein>
    <recommendedName>
        <fullName evidence="6">Protein HflK</fullName>
    </recommendedName>
</protein>
<organism evidence="9 10">
    <name type="scientific">Thauera sinica</name>
    <dbReference type="NCBI Taxonomy" id="2665146"/>
    <lineage>
        <taxon>Bacteria</taxon>
        <taxon>Pseudomonadati</taxon>
        <taxon>Pseudomonadota</taxon>
        <taxon>Betaproteobacteria</taxon>
        <taxon>Rhodocyclales</taxon>
        <taxon>Zoogloeaceae</taxon>
        <taxon>Thauera</taxon>
    </lineage>
</organism>
<dbReference type="InterPro" id="IPR050710">
    <property type="entry name" value="Band7/mec-2_domain"/>
</dbReference>
<evidence type="ECO:0000256" key="4">
    <source>
        <dbReference type="ARBA" id="ARBA00022989"/>
    </source>
</evidence>
<evidence type="ECO:0000256" key="7">
    <source>
        <dbReference type="SAM" id="MobiDB-lite"/>
    </source>
</evidence>
<evidence type="ECO:0000256" key="1">
    <source>
        <dbReference type="ARBA" id="ARBA00004167"/>
    </source>
</evidence>
<sequence length="422" mass="46501">MSLNDPRWGGQGDGNGNRGDGDRRDGNRGGNQGPPDLEEVWRDFNQRLSGMFGKRQGRGSGGGNGGGGPQLPNFSFRQFGGGLSALAALVVAIWLASGFYTVDANQRGVVLRLGKFIETTEPGLRWRLPYPFESHEIVDLTGVRTVEVGYRGSERNKVLRESLMLTDDENIINIQFAVQYVLNSPENYVFNNRFPDESVAQAAETAMREIVGKSKMDFVLYEGREEIASTALELMQRILDRYQTGIQISRVTMQNAQPPEQVQASFDDAVKAGQDRERQKNEGEAYANDVIPRARGTASRLIEEANAYGARVVANAEGDASRFSQVLTEYRRAPDVTKERMYIETMQQVLTNTSKIMIDAKSNGNLLFLPLDKLIKSAAAAGQSSAQSGGEAAPQAAQNNPPSVVFDPRNRDLMRGRDRGER</sequence>
<feature type="compositionally biased region" description="Basic and acidic residues" evidence="7">
    <location>
        <begin position="408"/>
        <end position="422"/>
    </location>
</feature>
<dbReference type="NCBIfam" id="TIGR01933">
    <property type="entry name" value="hflK"/>
    <property type="match status" value="1"/>
</dbReference>
<evidence type="ECO:0000256" key="5">
    <source>
        <dbReference type="ARBA" id="ARBA00023136"/>
    </source>
</evidence>
<dbReference type="Proteomes" id="UP001595974">
    <property type="component" value="Unassembled WGS sequence"/>
</dbReference>
<dbReference type="RefSeq" id="WP_096445174.1">
    <property type="nucleotide sequence ID" value="NZ_JBHSOG010000114.1"/>
</dbReference>
<feature type="domain" description="Band 7" evidence="8">
    <location>
        <begin position="97"/>
        <end position="270"/>
    </location>
</feature>
<dbReference type="Pfam" id="PF12221">
    <property type="entry name" value="HflK_N"/>
    <property type="match status" value="1"/>
</dbReference>
<keyword evidence="9" id="KW-0378">Hydrolase</keyword>
<comment type="subcellular location">
    <subcellularLocation>
        <location evidence="1">Membrane</location>
        <topology evidence="1">Single-pass membrane protein</topology>
    </subcellularLocation>
</comment>
<dbReference type="EMBL" id="JBHSOG010000114">
    <property type="protein sequence ID" value="MFC5772303.1"/>
    <property type="molecule type" value="Genomic_DNA"/>
</dbReference>
<reference evidence="10" key="1">
    <citation type="journal article" date="2019" name="Int. J. Syst. Evol. Microbiol.">
        <title>The Global Catalogue of Microorganisms (GCM) 10K type strain sequencing project: providing services to taxonomists for standard genome sequencing and annotation.</title>
        <authorList>
            <consortium name="The Broad Institute Genomics Platform"/>
            <consortium name="The Broad Institute Genome Sequencing Center for Infectious Disease"/>
            <person name="Wu L."/>
            <person name="Ma J."/>
        </authorList>
    </citation>
    <scope>NUCLEOTIDE SEQUENCE [LARGE SCALE GENOMIC DNA]</scope>
    <source>
        <strain evidence="10">SHR3</strain>
    </source>
</reference>
<evidence type="ECO:0000256" key="3">
    <source>
        <dbReference type="ARBA" id="ARBA00022692"/>
    </source>
</evidence>
<dbReference type="SMART" id="SM00244">
    <property type="entry name" value="PHB"/>
    <property type="match status" value="1"/>
</dbReference>
<dbReference type="SUPFAM" id="SSF117892">
    <property type="entry name" value="Band 7/SPFH domain"/>
    <property type="match status" value="1"/>
</dbReference>
<comment type="subunit">
    <text evidence="6">HflC and HflK may interact to form a multimeric complex.</text>
</comment>
<feature type="region of interest" description="Disordered" evidence="7">
    <location>
        <begin position="1"/>
        <end position="40"/>
    </location>
</feature>
<feature type="region of interest" description="Disordered" evidence="7">
    <location>
        <begin position="380"/>
        <end position="422"/>
    </location>
</feature>
<keyword evidence="3 6" id="KW-0812">Transmembrane</keyword>
<evidence type="ECO:0000256" key="6">
    <source>
        <dbReference type="RuleBase" id="RU364113"/>
    </source>
</evidence>
<dbReference type="InterPro" id="IPR001107">
    <property type="entry name" value="Band_7"/>
</dbReference>
<feature type="transmembrane region" description="Helical" evidence="6">
    <location>
        <begin position="79"/>
        <end position="102"/>
    </location>
</feature>
<comment type="caution">
    <text evidence="9">The sequence shown here is derived from an EMBL/GenBank/DDBJ whole genome shotgun (WGS) entry which is preliminary data.</text>
</comment>
<dbReference type="InterPro" id="IPR036013">
    <property type="entry name" value="Band_7/SPFH_dom_sf"/>
</dbReference>
<keyword evidence="9" id="KW-0645">Protease</keyword>
<feature type="compositionally biased region" description="Low complexity" evidence="7">
    <location>
        <begin position="380"/>
        <end position="402"/>
    </location>
</feature>
<comment type="similarity">
    <text evidence="2 6">Belongs to the band 7/mec-2 family. HflK subfamily.</text>
</comment>
<dbReference type="GO" id="GO:0006508">
    <property type="term" value="P:proteolysis"/>
    <property type="evidence" value="ECO:0007669"/>
    <property type="project" value="UniProtKB-KW"/>
</dbReference>
<dbReference type="GO" id="GO:0008233">
    <property type="term" value="F:peptidase activity"/>
    <property type="evidence" value="ECO:0007669"/>
    <property type="project" value="UniProtKB-KW"/>
</dbReference>